<gene>
    <name evidence="1" type="ORF">K3G42_022372</name>
</gene>
<organism evidence="1 2">
    <name type="scientific">Sphaerodactylus townsendi</name>
    <dbReference type="NCBI Taxonomy" id="933632"/>
    <lineage>
        <taxon>Eukaryota</taxon>
        <taxon>Metazoa</taxon>
        <taxon>Chordata</taxon>
        <taxon>Craniata</taxon>
        <taxon>Vertebrata</taxon>
        <taxon>Euteleostomi</taxon>
        <taxon>Lepidosauria</taxon>
        <taxon>Squamata</taxon>
        <taxon>Bifurcata</taxon>
        <taxon>Gekkota</taxon>
        <taxon>Sphaerodactylidae</taxon>
        <taxon>Sphaerodactylus</taxon>
    </lineage>
</organism>
<sequence>MSRERPFSVWAERTPTIFLCQKVTVNTAEQGQIHSRQFHIDVSKPPALHVVSSETAFCFWALGKRGKSPPCENSHCCSCMKNTEKKNSGHKSPLISAAF</sequence>
<comment type="caution">
    <text evidence="1">The sequence shown here is derived from an EMBL/GenBank/DDBJ whole genome shotgun (WGS) entry which is preliminary data.</text>
</comment>
<keyword evidence="2" id="KW-1185">Reference proteome</keyword>
<name>A0ACB8FXP4_9SAUR</name>
<evidence type="ECO:0000313" key="2">
    <source>
        <dbReference type="Proteomes" id="UP000827872"/>
    </source>
</evidence>
<protein>
    <submittedName>
        <fullName evidence="1">Uncharacterized protein</fullName>
    </submittedName>
</protein>
<evidence type="ECO:0000313" key="1">
    <source>
        <dbReference type="EMBL" id="KAH8011387.1"/>
    </source>
</evidence>
<dbReference type="Proteomes" id="UP000827872">
    <property type="component" value="Linkage Group LG11"/>
</dbReference>
<reference evidence="1" key="1">
    <citation type="submission" date="2021-08" db="EMBL/GenBank/DDBJ databases">
        <title>The first chromosome-level gecko genome reveals the dynamic sex chromosomes of Neotropical dwarf geckos (Sphaerodactylidae: Sphaerodactylus).</title>
        <authorList>
            <person name="Pinto B.J."/>
            <person name="Keating S.E."/>
            <person name="Gamble T."/>
        </authorList>
    </citation>
    <scope>NUCLEOTIDE SEQUENCE</scope>
    <source>
        <strain evidence="1">TG3544</strain>
    </source>
</reference>
<proteinExistence type="predicted"/>
<dbReference type="EMBL" id="CM037624">
    <property type="protein sequence ID" value="KAH8011387.1"/>
    <property type="molecule type" value="Genomic_DNA"/>
</dbReference>
<accession>A0ACB8FXP4</accession>